<accession>A0A0D3EPD5</accession>
<dbReference type="EnsemblPlants" id="OBART01G17240.1">
    <property type="protein sequence ID" value="OBART01G17240.1"/>
    <property type="gene ID" value="OBART01G17240"/>
</dbReference>
<protein>
    <submittedName>
        <fullName evidence="1">Uncharacterized protein</fullName>
    </submittedName>
</protein>
<reference evidence="1" key="1">
    <citation type="journal article" date="2009" name="Rice">
        <title>De Novo Next Generation Sequencing of Plant Genomes.</title>
        <authorList>
            <person name="Rounsley S."/>
            <person name="Marri P.R."/>
            <person name="Yu Y."/>
            <person name="He R."/>
            <person name="Sisneros N."/>
            <person name="Goicoechea J.L."/>
            <person name="Lee S.J."/>
            <person name="Angelova A."/>
            <person name="Kudrna D."/>
            <person name="Luo M."/>
            <person name="Affourtit J."/>
            <person name="Desany B."/>
            <person name="Knight J."/>
            <person name="Niazi F."/>
            <person name="Egholm M."/>
            <person name="Wing R.A."/>
        </authorList>
    </citation>
    <scope>NUCLEOTIDE SEQUENCE [LARGE SCALE GENOMIC DNA]</scope>
    <source>
        <strain evidence="1">cv. IRGC 105608</strain>
    </source>
</reference>
<organism evidence="1">
    <name type="scientific">Oryza barthii</name>
    <dbReference type="NCBI Taxonomy" id="65489"/>
    <lineage>
        <taxon>Eukaryota</taxon>
        <taxon>Viridiplantae</taxon>
        <taxon>Streptophyta</taxon>
        <taxon>Embryophyta</taxon>
        <taxon>Tracheophyta</taxon>
        <taxon>Spermatophyta</taxon>
        <taxon>Magnoliopsida</taxon>
        <taxon>Liliopsida</taxon>
        <taxon>Poales</taxon>
        <taxon>Poaceae</taxon>
        <taxon>BOP clade</taxon>
        <taxon>Oryzoideae</taxon>
        <taxon>Oryzeae</taxon>
        <taxon>Oryzinae</taxon>
        <taxon>Oryza</taxon>
    </lineage>
</organism>
<dbReference type="Proteomes" id="UP000026960">
    <property type="component" value="Chromosome 1"/>
</dbReference>
<reference evidence="1" key="2">
    <citation type="submission" date="2015-03" db="UniProtKB">
        <authorList>
            <consortium name="EnsemblPlants"/>
        </authorList>
    </citation>
    <scope>IDENTIFICATION</scope>
</reference>
<name>A0A0D3EPD5_9ORYZ</name>
<dbReference type="AlphaFoldDB" id="A0A0D3EPD5"/>
<proteinExistence type="predicted"/>
<evidence type="ECO:0000313" key="1">
    <source>
        <dbReference type="EnsemblPlants" id="OBART01G17240.1"/>
    </source>
</evidence>
<dbReference type="Gramene" id="OBART01G17240.1">
    <property type="protein sequence ID" value="OBART01G17240.1"/>
    <property type="gene ID" value="OBART01G17240"/>
</dbReference>
<evidence type="ECO:0000313" key="2">
    <source>
        <dbReference type="Proteomes" id="UP000026960"/>
    </source>
</evidence>
<dbReference type="HOGENOM" id="CLU_2501766_0_0_1"/>
<dbReference type="PaxDb" id="65489-OBART01G17240.1"/>
<sequence>MAGLAQQLIGRRSGAVVVEVMDSLGMAASSEPKACEALRVRETRAGLASARFPREPLVKIRANPFPLPLLSLFLSLLLFFKAWTSA</sequence>
<keyword evidence="2" id="KW-1185">Reference proteome</keyword>